<gene>
    <name evidence="4" type="ORF">Q428_07955</name>
</gene>
<evidence type="ECO:0000256" key="2">
    <source>
        <dbReference type="SAM" id="Coils"/>
    </source>
</evidence>
<protein>
    <recommendedName>
        <fullName evidence="6">Division initiation protein</fullName>
    </recommendedName>
</protein>
<dbReference type="EMBL" id="AZQP01000021">
    <property type="protein sequence ID" value="EYE88437.1"/>
    <property type="molecule type" value="Genomic_DNA"/>
</dbReference>
<evidence type="ECO:0000313" key="4">
    <source>
        <dbReference type="EMBL" id="EYE88437.1"/>
    </source>
</evidence>
<dbReference type="AlphaFoldDB" id="A0A017RUT2"/>
<keyword evidence="5" id="KW-1185">Reference proteome</keyword>
<evidence type="ECO:0000313" key="5">
    <source>
        <dbReference type="Proteomes" id="UP000019681"/>
    </source>
</evidence>
<dbReference type="InterPro" id="IPR010273">
    <property type="entry name" value="DUF881"/>
</dbReference>
<dbReference type="STRING" id="1403537.Q428_07955"/>
<keyword evidence="3" id="KW-0472">Membrane</keyword>
<feature type="coiled-coil region" evidence="2">
    <location>
        <begin position="40"/>
        <end position="74"/>
    </location>
</feature>
<feature type="transmembrane region" description="Helical" evidence="3">
    <location>
        <begin position="7"/>
        <end position="25"/>
    </location>
</feature>
<evidence type="ECO:0008006" key="6">
    <source>
        <dbReference type="Google" id="ProtNLM"/>
    </source>
</evidence>
<dbReference type="OrthoDB" id="9776196at2"/>
<keyword evidence="3" id="KW-1133">Transmembrane helix</keyword>
<reference evidence="4 5" key="1">
    <citation type="journal article" date="2014" name="Genome Announc.">
        <title>Draft Genome Sequence of Fervidicella metallireducens Strain AeBT, an Iron-Reducing Thermoanaerobe from the Great Artesian Basin.</title>
        <authorList>
            <person name="Patel B.K."/>
        </authorList>
    </citation>
    <scope>NUCLEOTIDE SEQUENCE [LARGE SCALE GENOMIC DNA]</scope>
    <source>
        <strain evidence="4 5">AeB</strain>
    </source>
</reference>
<dbReference type="PANTHER" id="PTHR37313:SF2">
    <property type="entry name" value="UPF0749 PROTEIN YLXX"/>
    <property type="match status" value="1"/>
</dbReference>
<keyword evidence="3" id="KW-0812">Transmembrane</keyword>
<evidence type="ECO:0000256" key="1">
    <source>
        <dbReference type="ARBA" id="ARBA00009108"/>
    </source>
</evidence>
<dbReference type="RefSeq" id="WP_035379721.1">
    <property type="nucleotide sequence ID" value="NZ_AZQP01000021.1"/>
</dbReference>
<keyword evidence="2" id="KW-0175">Coiled coil</keyword>
<comment type="similarity">
    <text evidence="1">Belongs to the UPF0749 family.</text>
</comment>
<evidence type="ECO:0000256" key="3">
    <source>
        <dbReference type="SAM" id="Phobius"/>
    </source>
</evidence>
<dbReference type="Pfam" id="PF05949">
    <property type="entry name" value="DUF881"/>
    <property type="match status" value="1"/>
</dbReference>
<proteinExistence type="inferred from homology"/>
<accession>A0A017RUT2</accession>
<dbReference type="PANTHER" id="PTHR37313">
    <property type="entry name" value="UPF0749 PROTEIN RV1825"/>
    <property type="match status" value="1"/>
</dbReference>
<comment type="caution">
    <text evidence="4">The sequence shown here is derived from an EMBL/GenBank/DDBJ whole genome shotgun (WGS) entry which is preliminary data.</text>
</comment>
<sequence length="233" mass="26186">MKRKYSQLSLGIVCVILGLMISIQFKSNSNNQNLLTNKKIMDISQQLDDLKTQKDNLEKKVQEYQKIVDDYEKAVTAGDNVAKQMKDELDRVRKLAGLTDVEGRGIQIEITPAVGKMGEGYPLDYCLIEIVNSLNSAGAEAISINDERYVSRTQIVTAGVAIKINDTKFDPTEKFVVKAIGNPSILEGAFKIPESIVEIMEQQGDEVKFKQMENVKILKYNKVPSYEYVKEGR</sequence>
<dbReference type="Proteomes" id="UP000019681">
    <property type="component" value="Unassembled WGS sequence"/>
</dbReference>
<name>A0A017RUT2_9CLOT</name>
<organism evidence="4 5">
    <name type="scientific">Fervidicella metallireducens AeB</name>
    <dbReference type="NCBI Taxonomy" id="1403537"/>
    <lineage>
        <taxon>Bacteria</taxon>
        <taxon>Bacillati</taxon>
        <taxon>Bacillota</taxon>
        <taxon>Clostridia</taxon>
        <taxon>Eubacteriales</taxon>
        <taxon>Clostridiaceae</taxon>
        <taxon>Fervidicella</taxon>
    </lineage>
</organism>
<dbReference type="Gene3D" id="3.30.70.1880">
    <property type="entry name" value="Protein of unknown function DUF881"/>
    <property type="match status" value="1"/>
</dbReference>